<dbReference type="VEuPathDB" id="FungiDB:AAP_03678"/>
<feature type="domain" description="ABC transporter" evidence="11">
    <location>
        <begin position="469"/>
        <end position="696"/>
    </location>
</feature>
<accession>A0A162IA08</accession>
<dbReference type="PANTHER" id="PTHR11384">
    <property type="entry name" value="ATP-BINDING CASSETTE, SUB-FAMILY D MEMBER"/>
    <property type="match status" value="1"/>
</dbReference>
<dbReference type="InterPro" id="IPR027417">
    <property type="entry name" value="P-loop_NTPase"/>
</dbReference>
<feature type="transmembrane region" description="Helical" evidence="10">
    <location>
        <begin position="160"/>
        <end position="179"/>
    </location>
</feature>
<dbReference type="SUPFAM" id="SSF52540">
    <property type="entry name" value="P-loop containing nucleoside triphosphate hydrolases"/>
    <property type="match status" value="1"/>
</dbReference>
<evidence type="ECO:0000256" key="10">
    <source>
        <dbReference type="SAM" id="Phobius"/>
    </source>
</evidence>
<evidence type="ECO:0000256" key="7">
    <source>
        <dbReference type="ARBA" id="ARBA00022989"/>
    </source>
</evidence>
<dbReference type="GO" id="GO:0140359">
    <property type="term" value="F:ABC-type transporter activity"/>
    <property type="evidence" value="ECO:0007669"/>
    <property type="project" value="InterPro"/>
</dbReference>
<keyword evidence="8 10" id="KW-0472">Membrane</keyword>
<evidence type="ECO:0000256" key="6">
    <source>
        <dbReference type="ARBA" id="ARBA00022840"/>
    </source>
</evidence>
<evidence type="ECO:0000256" key="1">
    <source>
        <dbReference type="ARBA" id="ARBA00004585"/>
    </source>
</evidence>
<keyword evidence="7 10" id="KW-1133">Transmembrane helix</keyword>
<dbReference type="AlphaFoldDB" id="A0A162IA08"/>
<dbReference type="GO" id="GO:0005524">
    <property type="term" value="F:ATP binding"/>
    <property type="evidence" value="ECO:0007669"/>
    <property type="project" value="UniProtKB-KW"/>
</dbReference>
<dbReference type="GO" id="GO:0015910">
    <property type="term" value="P:long-chain fatty acid import into peroxisome"/>
    <property type="evidence" value="ECO:0007669"/>
    <property type="project" value="TreeGrafter"/>
</dbReference>
<dbReference type="InterPro" id="IPR003439">
    <property type="entry name" value="ABC_transporter-like_ATP-bd"/>
</dbReference>
<feature type="transmembrane region" description="Helical" evidence="10">
    <location>
        <begin position="353"/>
        <end position="373"/>
    </location>
</feature>
<keyword evidence="14" id="KW-1185">Reference proteome</keyword>
<name>A0A162IA08_9EURO</name>
<comment type="caution">
    <text evidence="13">The sequence shown here is derived from an EMBL/GenBank/DDBJ whole genome shotgun (WGS) entry which is preliminary data.</text>
</comment>
<evidence type="ECO:0000259" key="12">
    <source>
        <dbReference type="PROSITE" id="PS50929"/>
    </source>
</evidence>
<dbReference type="FunFam" id="3.40.50.300:FF:000636">
    <property type="entry name" value="ATP-binding cassette sub-family D member 3"/>
    <property type="match status" value="1"/>
</dbReference>
<dbReference type="PANTHER" id="PTHR11384:SF69">
    <property type="entry name" value="PEROXISOMAL LONG-CHAIN FATTY ACID IMPORT PROTEIN 1"/>
    <property type="match status" value="1"/>
</dbReference>
<dbReference type="GO" id="GO:0005778">
    <property type="term" value="C:peroxisomal membrane"/>
    <property type="evidence" value="ECO:0007669"/>
    <property type="project" value="UniProtKB-SubCell"/>
</dbReference>
<evidence type="ECO:0000256" key="4">
    <source>
        <dbReference type="ARBA" id="ARBA00022692"/>
    </source>
</evidence>
<protein>
    <submittedName>
        <fullName evidence="13">ABC transporter</fullName>
    </submittedName>
</protein>
<evidence type="ECO:0000256" key="3">
    <source>
        <dbReference type="ARBA" id="ARBA00022448"/>
    </source>
</evidence>
<keyword evidence="9" id="KW-0175">Coiled coil</keyword>
<dbReference type="Gene3D" id="3.40.50.300">
    <property type="entry name" value="P-loop containing nucleotide triphosphate hydrolases"/>
    <property type="match status" value="1"/>
</dbReference>
<dbReference type="PROSITE" id="PS50929">
    <property type="entry name" value="ABC_TM1F"/>
    <property type="match status" value="1"/>
</dbReference>
<keyword evidence="6" id="KW-0067">ATP-binding</keyword>
<reference evidence="13 14" key="1">
    <citation type="journal article" date="2016" name="Genome Biol. Evol.">
        <title>Divergent and convergent evolution of fungal pathogenicity.</title>
        <authorList>
            <person name="Shang Y."/>
            <person name="Xiao G."/>
            <person name="Zheng P."/>
            <person name="Cen K."/>
            <person name="Zhan S."/>
            <person name="Wang C."/>
        </authorList>
    </citation>
    <scope>NUCLEOTIDE SEQUENCE [LARGE SCALE GENOMIC DNA]</scope>
    <source>
        <strain evidence="13 14">ARSEF 7405</strain>
    </source>
</reference>
<dbReference type="Gene3D" id="1.20.1560.10">
    <property type="entry name" value="ABC transporter type 1, transmembrane domain"/>
    <property type="match status" value="1"/>
</dbReference>
<dbReference type="PROSITE" id="PS50893">
    <property type="entry name" value="ABC_TRANSPORTER_2"/>
    <property type="match status" value="1"/>
</dbReference>
<evidence type="ECO:0000313" key="13">
    <source>
        <dbReference type="EMBL" id="KZZ90583.1"/>
    </source>
</evidence>
<evidence type="ECO:0000256" key="5">
    <source>
        <dbReference type="ARBA" id="ARBA00022741"/>
    </source>
</evidence>
<comment type="subcellular location">
    <subcellularLocation>
        <location evidence="1">Peroxisome membrane</location>
        <topology evidence="1">Multi-pass membrane protein</topology>
    </subcellularLocation>
</comment>
<dbReference type="CDD" id="cd03223">
    <property type="entry name" value="ABCD_peroxisomal_ALDP"/>
    <property type="match status" value="1"/>
</dbReference>
<gene>
    <name evidence="13" type="ORF">AAP_03678</name>
</gene>
<feature type="coiled-coil region" evidence="9">
    <location>
        <begin position="687"/>
        <end position="714"/>
    </location>
</feature>
<evidence type="ECO:0000256" key="9">
    <source>
        <dbReference type="SAM" id="Coils"/>
    </source>
</evidence>
<proteinExistence type="inferred from homology"/>
<dbReference type="InterPro" id="IPR050835">
    <property type="entry name" value="ABC_transporter_sub-D"/>
</dbReference>
<sequence length="714" mass="81066">MAVHSIPESSVRRLFSRLTDGYLKNRVLITRGVYLTLILTLIKRIHNSVSEQKAVTRHQAELRDSLNKATGNHESSTGINGASSSGKVQKVEINREFIVNLIRLLRIVIPGWKSKELRLLVSHSVFLVLRTLLSVYVAALDGRLVSSLVRGKGREFLLGLIWWMVVSVPATFTNSMLSYHQCKLALQYRKRLTDHVHQEYLTNMTFYTLSALDDRIKNPDQLITVDIARFSSSLAELYSNLAKPILDMTIYNYSLSKTVGSEALLIMSMIVQLSANVMRALTPPFGKYVAEEAKLEGEFRFQHTRLIDYGEEIALFRGHEVEKDTLDKGYFTLIKHVNRILRRRLYHSFMEDFVIKYFWGALGLLLCSVPVFFKLPGKIGEITLGDRTESFIKSRRLLLSSSDAFGRVMFSYKEISELAGHTARVTSLLDTMRDVTAGKFDKKLVSSVSIDTNAAILKGRGTITESDSIDFKDVPIISPNGDVLIPKLTFSIKTGEHLLIVGPNGCGKSSLFRILGGLWPVYGGSVSKPSFDQIFYIPQRPYLSRGTLRQQIIYPDSVNEMRLKGITDDDLLEIVSILEIASIVDRPGGWDAEEEWRDVLSGGLQQRIAMARLFYHKPKYAILDECTSSVTLEIEKVMYETAKSIGVTLMTVSHRRSLWKYHEKILQFDGQGGYVFTDLDWERRLKLEDEKEELELQLRTVPDLEKRLAELSEE</sequence>
<keyword evidence="5" id="KW-0547">Nucleotide-binding</keyword>
<dbReference type="GO" id="GO:0016887">
    <property type="term" value="F:ATP hydrolysis activity"/>
    <property type="evidence" value="ECO:0007669"/>
    <property type="project" value="InterPro"/>
</dbReference>
<evidence type="ECO:0000256" key="2">
    <source>
        <dbReference type="ARBA" id="ARBA00008575"/>
    </source>
</evidence>
<dbReference type="EMBL" id="AZGZ01000016">
    <property type="protein sequence ID" value="KZZ90583.1"/>
    <property type="molecule type" value="Genomic_DNA"/>
</dbReference>
<feature type="transmembrane region" description="Helical" evidence="10">
    <location>
        <begin position="119"/>
        <end position="140"/>
    </location>
</feature>
<dbReference type="SMART" id="SM00382">
    <property type="entry name" value="AAA"/>
    <property type="match status" value="1"/>
</dbReference>
<comment type="similarity">
    <text evidence="2">Belongs to the ABC transporter superfamily. ABCD family. Peroxisomal fatty acyl CoA transporter (TC 3.A.1.203) subfamily.</text>
</comment>
<dbReference type="OrthoDB" id="422637at2759"/>
<feature type="domain" description="ABC transmembrane type-1" evidence="12">
    <location>
        <begin position="125"/>
        <end position="342"/>
    </location>
</feature>
<dbReference type="Proteomes" id="UP000242877">
    <property type="component" value="Unassembled WGS sequence"/>
</dbReference>
<dbReference type="GO" id="GO:0007031">
    <property type="term" value="P:peroxisome organization"/>
    <property type="evidence" value="ECO:0007669"/>
    <property type="project" value="TreeGrafter"/>
</dbReference>
<dbReference type="GO" id="GO:0005324">
    <property type="term" value="F:long-chain fatty acid transmembrane transporter activity"/>
    <property type="evidence" value="ECO:0007669"/>
    <property type="project" value="TreeGrafter"/>
</dbReference>
<dbReference type="Pfam" id="PF06472">
    <property type="entry name" value="ABC_membrane_2"/>
    <property type="match status" value="1"/>
</dbReference>
<dbReference type="GO" id="GO:0006635">
    <property type="term" value="P:fatty acid beta-oxidation"/>
    <property type="evidence" value="ECO:0007669"/>
    <property type="project" value="TreeGrafter"/>
</dbReference>
<dbReference type="InterPro" id="IPR003593">
    <property type="entry name" value="AAA+_ATPase"/>
</dbReference>
<evidence type="ECO:0000259" key="11">
    <source>
        <dbReference type="PROSITE" id="PS50893"/>
    </source>
</evidence>
<dbReference type="GO" id="GO:0042760">
    <property type="term" value="P:very long-chain fatty acid catabolic process"/>
    <property type="evidence" value="ECO:0007669"/>
    <property type="project" value="TreeGrafter"/>
</dbReference>
<organism evidence="13 14">
    <name type="scientific">Ascosphaera apis ARSEF 7405</name>
    <dbReference type="NCBI Taxonomy" id="392613"/>
    <lineage>
        <taxon>Eukaryota</taxon>
        <taxon>Fungi</taxon>
        <taxon>Dikarya</taxon>
        <taxon>Ascomycota</taxon>
        <taxon>Pezizomycotina</taxon>
        <taxon>Eurotiomycetes</taxon>
        <taxon>Eurotiomycetidae</taxon>
        <taxon>Onygenales</taxon>
        <taxon>Ascosphaeraceae</taxon>
        <taxon>Ascosphaera</taxon>
    </lineage>
</organism>
<dbReference type="InterPro" id="IPR011527">
    <property type="entry name" value="ABC1_TM_dom"/>
</dbReference>
<keyword evidence="4 10" id="KW-0812">Transmembrane</keyword>
<dbReference type="Pfam" id="PF00005">
    <property type="entry name" value="ABC_tran"/>
    <property type="match status" value="1"/>
</dbReference>
<keyword evidence="3" id="KW-0813">Transport</keyword>
<evidence type="ECO:0000256" key="8">
    <source>
        <dbReference type="ARBA" id="ARBA00023136"/>
    </source>
</evidence>
<evidence type="ECO:0000313" key="14">
    <source>
        <dbReference type="Proteomes" id="UP000242877"/>
    </source>
</evidence>
<dbReference type="InterPro" id="IPR036640">
    <property type="entry name" value="ABC1_TM_sf"/>
</dbReference>